<dbReference type="GeneID" id="87832476"/>
<name>A0AAN6TUN4_9PEZI</name>
<keyword evidence="3" id="KW-1185">Reference proteome</keyword>
<comment type="caution">
    <text evidence="2">The sequence shown here is derived from an EMBL/GenBank/DDBJ whole genome shotgun (WGS) entry which is preliminary data.</text>
</comment>
<feature type="region of interest" description="Disordered" evidence="1">
    <location>
        <begin position="250"/>
        <end position="340"/>
    </location>
</feature>
<protein>
    <submittedName>
        <fullName evidence="2">Uncharacterized protein</fullName>
    </submittedName>
</protein>
<evidence type="ECO:0000256" key="1">
    <source>
        <dbReference type="SAM" id="MobiDB-lite"/>
    </source>
</evidence>
<reference evidence="2" key="2">
    <citation type="submission" date="2023-05" db="EMBL/GenBank/DDBJ databases">
        <authorList>
            <consortium name="Lawrence Berkeley National Laboratory"/>
            <person name="Steindorff A."/>
            <person name="Hensen N."/>
            <person name="Bonometti L."/>
            <person name="Westerberg I."/>
            <person name="Brannstrom I.O."/>
            <person name="Guillou S."/>
            <person name="Cros-Aarteil S."/>
            <person name="Calhoun S."/>
            <person name="Haridas S."/>
            <person name="Kuo A."/>
            <person name="Mondo S."/>
            <person name="Pangilinan J."/>
            <person name="Riley R."/>
            <person name="Labutti K."/>
            <person name="Andreopoulos B."/>
            <person name="Lipzen A."/>
            <person name="Chen C."/>
            <person name="Yanf M."/>
            <person name="Daum C."/>
            <person name="Ng V."/>
            <person name="Clum A."/>
            <person name="Ohm R."/>
            <person name="Martin F."/>
            <person name="Silar P."/>
            <person name="Natvig D."/>
            <person name="Lalanne C."/>
            <person name="Gautier V."/>
            <person name="Ament-Velasquez S.L."/>
            <person name="Kruys A."/>
            <person name="Hutchinson M.I."/>
            <person name="Powell A.J."/>
            <person name="Barry K."/>
            <person name="Miller A.N."/>
            <person name="Grigoriev I.V."/>
            <person name="Debuchy R."/>
            <person name="Gladieux P."/>
            <person name="Thoren M.H."/>
            <person name="Johannesson H."/>
        </authorList>
    </citation>
    <scope>NUCLEOTIDE SEQUENCE</scope>
    <source>
        <strain evidence="2">CBS 731.68</strain>
    </source>
</reference>
<organism evidence="2 3">
    <name type="scientific">Parathielavia appendiculata</name>
    <dbReference type="NCBI Taxonomy" id="2587402"/>
    <lineage>
        <taxon>Eukaryota</taxon>
        <taxon>Fungi</taxon>
        <taxon>Dikarya</taxon>
        <taxon>Ascomycota</taxon>
        <taxon>Pezizomycotina</taxon>
        <taxon>Sordariomycetes</taxon>
        <taxon>Sordariomycetidae</taxon>
        <taxon>Sordariales</taxon>
        <taxon>Chaetomiaceae</taxon>
        <taxon>Parathielavia</taxon>
    </lineage>
</organism>
<feature type="region of interest" description="Disordered" evidence="1">
    <location>
        <begin position="148"/>
        <end position="228"/>
    </location>
</feature>
<proteinExistence type="predicted"/>
<evidence type="ECO:0000313" key="3">
    <source>
        <dbReference type="Proteomes" id="UP001302602"/>
    </source>
</evidence>
<dbReference type="AlphaFoldDB" id="A0AAN6TUN4"/>
<dbReference type="Proteomes" id="UP001302602">
    <property type="component" value="Unassembled WGS sequence"/>
</dbReference>
<feature type="compositionally biased region" description="Polar residues" evidence="1">
    <location>
        <begin position="197"/>
        <end position="207"/>
    </location>
</feature>
<evidence type="ECO:0000313" key="2">
    <source>
        <dbReference type="EMBL" id="KAK4120979.1"/>
    </source>
</evidence>
<gene>
    <name evidence="2" type="ORF">N657DRAFT_673764</name>
</gene>
<feature type="compositionally biased region" description="Basic and acidic residues" evidence="1">
    <location>
        <begin position="266"/>
        <end position="276"/>
    </location>
</feature>
<dbReference type="EMBL" id="MU853235">
    <property type="protein sequence ID" value="KAK4120979.1"/>
    <property type="molecule type" value="Genomic_DNA"/>
</dbReference>
<dbReference type="RefSeq" id="XP_062644750.1">
    <property type="nucleotide sequence ID" value="XM_062795708.1"/>
</dbReference>
<feature type="compositionally biased region" description="Basic and acidic residues" evidence="1">
    <location>
        <begin position="303"/>
        <end position="340"/>
    </location>
</feature>
<reference evidence="2" key="1">
    <citation type="journal article" date="2023" name="Mol. Phylogenet. Evol.">
        <title>Genome-scale phylogeny and comparative genomics of the fungal order Sordariales.</title>
        <authorList>
            <person name="Hensen N."/>
            <person name="Bonometti L."/>
            <person name="Westerberg I."/>
            <person name="Brannstrom I.O."/>
            <person name="Guillou S."/>
            <person name="Cros-Aarteil S."/>
            <person name="Calhoun S."/>
            <person name="Haridas S."/>
            <person name="Kuo A."/>
            <person name="Mondo S."/>
            <person name="Pangilinan J."/>
            <person name="Riley R."/>
            <person name="LaButti K."/>
            <person name="Andreopoulos B."/>
            <person name="Lipzen A."/>
            <person name="Chen C."/>
            <person name="Yan M."/>
            <person name="Daum C."/>
            <person name="Ng V."/>
            <person name="Clum A."/>
            <person name="Steindorff A."/>
            <person name="Ohm R.A."/>
            <person name="Martin F."/>
            <person name="Silar P."/>
            <person name="Natvig D.O."/>
            <person name="Lalanne C."/>
            <person name="Gautier V."/>
            <person name="Ament-Velasquez S.L."/>
            <person name="Kruys A."/>
            <person name="Hutchinson M.I."/>
            <person name="Powell A.J."/>
            <person name="Barry K."/>
            <person name="Miller A.N."/>
            <person name="Grigoriev I.V."/>
            <person name="Debuchy R."/>
            <person name="Gladieux P."/>
            <person name="Hiltunen Thoren M."/>
            <person name="Johannesson H."/>
        </authorList>
    </citation>
    <scope>NUCLEOTIDE SEQUENCE</scope>
    <source>
        <strain evidence="2">CBS 731.68</strain>
    </source>
</reference>
<sequence>METILESSHPTTTVSGITPEAALFSVVRPTQLGTETVVSSTSIDGFHGRSASLNLPLARKASFRVREWVKRSGSSRTQTAATSGLSTSRPLKAHIKHLGGGRLEEVNVEGTAHNTNLLVPATRRESRTRASSPDSRVTQWFDFQFYAEPPETSQPKPHALLGPFPFERRPNRRQRSGSTNSDLRPAPLRVPCPEKGGSSSSVTTPSKTLARKCSKWKPLPLPPAQSVEPKRLEVETMAVTDDAETKALVKRNDEQQSKGASCSHSPGDHSPGRDELGILPVTRFGTPPLTPDSSTGGVAMRRLVGDKGKGKDTEGRPLAESRTDDGRRRERSGSKADAHAPLRYTRQERIWLHVNYRGEVPFLKAWGLDIKKAADRVEGVAILRDLMQAERERYGIAGPQVVA</sequence>
<accession>A0AAN6TUN4</accession>